<accession>A0A381SLU3</accession>
<reference evidence="1" key="1">
    <citation type="submission" date="2018-05" db="EMBL/GenBank/DDBJ databases">
        <authorList>
            <person name="Lanie J.A."/>
            <person name="Ng W.-L."/>
            <person name="Kazmierczak K.M."/>
            <person name="Andrzejewski T.M."/>
            <person name="Davidsen T.M."/>
            <person name="Wayne K.J."/>
            <person name="Tettelin H."/>
            <person name="Glass J.I."/>
            <person name="Rusch D."/>
            <person name="Podicherti R."/>
            <person name="Tsui H.-C.T."/>
            <person name="Winkler M.E."/>
        </authorList>
    </citation>
    <scope>NUCLEOTIDE SEQUENCE</scope>
</reference>
<organism evidence="1">
    <name type="scientific">marine metagenome</name>
    <dbReference type="NCBI Taxonomy" id="408172"/>
    <lineage>
        <taxon>unclassified sequences</taxon>
        <taxon>metagenomes</taxon>
        <taxon>ecological metagenomes</taxon>
    </lineage>
</organism>
<protein>
    <submittedName>
        <fullName evidence="1">Uncharacterized protein</fullName>
    </submittedName>
</protein>
<feature type="non-terminal residue" evidence="1">
    <location>
        <position position="1"/>
    </location>
</feature>
<sequence>VAVVDIAGFVADLKDHAAEHGFHVHDERHFVETYSMRQAFEVDLHPEAACGGPLDLHLSLDLEPRTLMAFEDEVISLSEDEDPSDDLVVQIVFTWALPPLENGPDLLVLATELAGLGGPDLPTQVSAIDSFESVTDAPQRSLGVTARLETPLAALFRGDDTNWMCDALERSRAISEYLLDRAPVWLGEEA</sequence>
<name>A0A381SLU3_9ZZZZ</name>
<evidence type="ECO:0000313" key="1">
    <source>
        <dbReference type="EMBL" id="SVA04258.1"/>
    </source>
</evidence>
<gene>
    <name evidence="1" type="ORF">METZ01_LOCUS57112</name>
</gene>
<dbReference type="AlphaFoldDB" id="A0A381SLU3"/>
<proteinExistence type="predicted"/>
<dbReference type="EMBL" id="UINC01003207">
    <property type="protein sequence ID" value="SVA04258.1"/>
    <property type="molecule type" value="Genomic_DNA"/>
</dbReference>